<dbReference type="Pfam" id="PF02922">
    <property type="entry name" value="CBM_48"/>
    <property type="match status" value="1"/>
</dbReference>
<evidence type="ECO:0000256" key="2">
    <source>
        <dbReference type="ARBA" id="ARBA00022801"/>
    </source>
</evidence>
<dbReference type="Gene3D" id="2.60.40.10">
    <property type="entry name" value="Immunoglobulins"/>
    <property type="match status" value="1"/>
</dbReference>
<dbReference type="SUPFAM" id="SSF51445">
    <property type="entry name" value="(Trans)glycosidases"/>
    <property type="match status" value="1"/>
</dbReference>
<gene>
    <name evidence="6" type="ORF">EV652_113151</name>
</gene>
<dbReference type="CDD" id="cd11326">
    <property type="entry name" value="AmyAc_Glg_debranch"/>
    <property type="match status" value="1"/>
</dbReference>
<dbReference type="GO" id="GO:0004135">
    <property type="term" value="F:amylo-alpha-1,6-glucosidase activity"/>
    <property type="evidence" value="ECO:0007669"/>
    <property type="project" value="InterPro"/>
</dbReference>
<evidence type="ECO:0000256" key="1">
    <source>
        <dbReference type="ARBA" id="ARBA00008061"/>
    </source>
</evidence>
<sequence>MSAQATTAPALPGAVAPLGATPGPGGTNFAVASAADGVLLCLFDSDGTETQVPLPERDGDVWHGFVPGVRPGQAYGYRTTGPYEPHRGLRCNPAKLLLDPYARAVDGEVRFGPELLGYTVGDAPSTLDSAGHVPRSLVVDASFDWGDRPRPAHSYADTIIYEVHVKGFTAAHPDVPEPLRGTYAGLAHDAAVTHLVDLGVTAVELLPVHQSVPERFLVERGLTNYWGYNTIGYFAAHAGYSAAVRAGRPGGQVAEFQEMVDTLHSAGLEVILDVVFNHTAEGNHLGPTLCHRGLHNPAYYRLNPDDPRFYVDTTGTGNSLNADSPISLQLIMDSLRYWLTEMRVDGFRFDLAPTLAREDGGFDKMAAFFDLIAQDPVVSRAKLIAEPWDVGQADSYDLGRFPPLWSEWNGRYRDVMRDFWRSHDGLIGEFASRLSGSSDLYSAAGRRPTASVNLITVHDGFTLADLVSYDAKHNEANGEANTDGSNDNRSWNCGVEGPSSDQNVLDLRARQSRAMLTTLMLSFGVPMLLGGDELGRTQQGNNNAYCQDNAISWFDWSTPDEQLTAFTKKLIALRRAHPVFRRRRFLTGVEAGELRWYTPGGTEMTQADWADPGARSVALYLDGDDDPDRAPDGTLLVDDDFLLLVNAWWEPLDFVVPATETGKTWTPEIDTYEPDGIAAPAQLAPGDHVRVNPRSIVLLHGNS</sequence>
<keyword evidence="7" id="KW-1185">Reference proteome</keyword>
<dbReference type="OrthoDB" id="3236218at2"/>
<evidence type="ECO:0000259" key="5">
    <source>
        <dbReference type="SMART" id="SM00642"/>
    </source>
</evidence>
<evidence type="ECO:0000256" key="3">
    <source>
        <dbReference type="ARBA" id="ARBA00023295"/>
    </source>
</evidence>
<accession>A0A4R2H6I9</accession>
<dbReference type="InterPro" id="IPR004193">
    <property type="entry name" value="Glyco_hydro_13_N"/>
</dbReference>
<dbReference type="RefSeq" id="WP_132213215.1">
    <property type="nucleotide sequence ID" value="NZ_SLWN01000013.1"/>
</dbReference>
<dbReference type="InterPro" id="IPR014756">
    <property type="entry name" value="Ig_E-set"/>
</dbReference>
<dbReference type="InterPro" id="IPR013780">
    <property type="entry name" value="Glyco_hydro_b"/>
</dbReference>
<organism evidence="6 7">
    <name type="scientific">Kribbella steppae</name>
    <dbReference type="NCBI Taxonomy" id="2512223"/>
    <lineage>
        <taxon>Bacteria</taxon>
        <taxon>Bacillati</taxon>
        <taxon>Actinomycetota</taxon>
        <taxon>Actinomycetes</taxon>
        <taxon>Propionibacteriales</taxon>
        <taxon>Kribbellaceae</taxon>
        <taxon>Kribbella</taxon>
    </lineage>
</organism>
<dbReference type="SUPFAM" id="SSF81296">
    <property type="entry name" value="E set domains"/>
    <property type="match status" value="1"/>
</dbReference>
<dbReference type="InterPro" id="IPR011837">
    <property type="entry name" value="Glycogen_debranch_GlgX"/>
</dbReference>
<dbReference type="Gene3D" id="2.60.40.1180">
    <property type="entry name" value="Golgi alpha-mannosidase II"/>
    <property type="match status" value="1"/>
</dbReference>
<dbReference type="InterPro" id="IPR017853">
    <property type="entry name" value="GH"/>
</dbReference>
<dbReference type="NCBIfam" id="TIGR02100">
    <property type="entry name" value="glgX_debranch"/>
    <property type="match status" value="1"/>
</dbReference>
<evidence type="ECO:0000313" key="7">
    <source>
        <dbReference type="Proteomes" id="UP000294508"/>
    </source>
</evidence>
<protein>
    <submittedName>
        <fullName evidence="6">Glycogen operon protein</fullName>
    </submittedName>
</protein>
<dbReference type="InterPro" id="IPR006047">
    <property type="entry name" value="GH13_cat_dom"/>
</dbReference>
<name>A0A4R2H6I9_9ACTN</name>
<dbReference type="Pfam" id="PF00128">
    <property type="entry name" value="Alpha-amylase"/>
    <property type="match status" value="1"/>
</dbReference>
<dbReference type="EMBL" id="SLWN01000013">
    <property type="protein sequence ID" value="TCO19752.1"/>
    <property type="molecule type" value="Genomic_DNA"/>
</dbReference>
<dbReference type="AlphaFoldDB" id="A0A4R2H6I9"/>
<comment type="caution">
    <text evidence="6">The sequence shown here is derived from an EMBL/GenBank/DDBJ whole genome shotgun (WGS) entry which is preliminary data.</text>
</comment>
<dbReference type="SMART" id="SM00642">
    <property type="entry name" value="Aamy"/>
    <property type="match status" value="1"/>
</dbReference>
<feature type="domain" description="Glycosyl hydrolase family 13 catalytic" evidence="5">
    <location>
        <begin position="162"/>
        <end position="574"/>
    </location>
</feature>
<dbReference type="Gene3D" id="3.20.20.80">
    <property type="entry name" value="Glycosidases"/>
    <property type="match status" value="1"/>
</dbReference>
<dbReference type="GO" id="GO:0005980">
    <property type="term" value="P:glycogen catabolic process"/>
    <property type="evidence" value="ECO:0007669"/>
    <property type="project" value="InterPro"/>
</dbReference>
<reference evidence="6 7" key="1">
    <citation type="journal article" date="2015" name="Stand. Genomic Sci.">
        <title>Genomic Encyclopedia of Bacterial and Archaeal Type Strains, Phase III: the genomes of soil and plant-associated and newly described type strains.</title>
        <authorList>
            <person name="Whitman W.B."/>
            <person name="Woyke T."/>
            <person name="Klenk H.P."/>
            <person name="Zhou Y."/>
            <person name="Lilburn T.G."/>
            <person name="Beck B.J."/>
            <person name="De Vos P."/>
            <person name="Vandamme P."/>
            <person name="Eisen J.A."/>
            <person name="Garrity G."/>
            <person name="Hugenholtz P."/>
            <person name="Kyrpides N.C."/>
        </authorList>
    </citation>
    <scope>NUCLEOTIDE SEQUENCE [LARGE SCALE GENOMIC DNA]</scope>
    <source>
        <strain evidence="6 7">VKM Ac-2572</strain>
    </source>
</reference>
<evidence type="ECO:0000256" key="4">
    <source>
        <dbReference type="SAM" id="MobiDB-lite"/>
    </source>
</evidence>
<comment type="similarity">
    <text evidence="1">Belongs to the glycosyl hydrolase 13 family.</text>
</comment>
<evidence type="ECO:0000313" key="6">
    <source>
        <dbReference type="EMBL" id="TCO19752.1"/>
    </source>
</evidence>
<feature type="compositionally biased region" description="Polar residues" evidence="4">
    <location>
        <begin position="479"/>
        <end position="491"/>
    </location>
</feature>
<keyword evidence="2" id="KW-0378">Hydrolase</keyword>
<dbReference type="SUPFAM" id="SSF51011">
    <property type="entry name" value="Glycosyl hydrolase domain"/>
    <property type="match status" value="1"/>
</dbReference>
<dbReference type="InterPro" id="IPR044505">
    <property type="entry name" value="GlgX_Isoamylase_N_E_set"/>
</dbReference>
<dbReference type="Proteomes" id="UP000294508">
    <property type="component" value="Unassembled WGS sequence"/>
</dbReference>
<keyword evidence="3" id="KW-0326">Glycosidase</keyword>
<dbReference type="CDD" id="cd02856">
    <property type="entry name" value="E_set_GDE_Isoamylase_N"/>
    <property type="match status" value="1"/>
</dbReference>
<dbReference type="PANTHER" id="PTHR43002">
    <property type="entry name" value="GLYCOGEN DEBRANCHING ENZYME"/>
    <property type="match status" value="1"/>
</dbReference>
<feature type="region of interest" description="Disordered" evidence="4">
    <location>
        <begin position="475"/>
        <end position="500"/>
    </location>
</feature>
<dbReference type="InterPro" id="IPR013783">
    <property type="entry name" value="Ig-like_fold"/>
</dbReference>
<proteinExistence type="inferred from homology"/>